<comment type="cofactor">
    <cofactor evidence="1 4">
        <name>a divalent metal cation</name>
        <dbReference type="ChEBI" id="CHEBI:60240"/>
    </cofactor>
</comment>
<dbReference type="NCBIfam" id="TIGR00172">
    <property type="entry name" value="maf"/>
    <property type="match status" value="1"/>
</dbReference>
<feature type="active site" description="Proton acceptor" evidence="4">
    <location>
        <position position="73"/>
    </location>
</feature>
<gene>
    <name evidence="5" type="ORF">BTE48_11485</name>
</gene>
<sequence>MPEAYDLCLASASPRRLALLQQLGLRCQQYPVDLDESVLVGESPKDYVIRLAEEKATAGMQRSGTTLPVLGSDTSVVLGHNILGKPENEAHAIEMLMQLSGQSHQVMTAVAVCQNDQLRSVLSTTEVKFRTLTEQECRRYWHTGEPADKAGSYAIQGLAAIFVESVSGSYSNVVGLPLFETAQLLESFNIQILESD</sequence>
<dbReference type="EC" id="3.6.1.9" evidence="4"/>
<feature type="site" description="Important for substrate specificity" evidence="4">
    <location>
        <position position="15"/>
    </location>
</feature>
<accession>A0A1T4KUZ5</accession>
<dbReference type="SUPFAM" id="SSF52972">
    <property type="entry name" value="ITPase-like"/>
    <property type="match status" value="1"/>
</dbReference>
<keyword evidence="2 4" id="KW-0378">Hydrolase</keyword>
<proteinExistence type="inferred from homology"/>
<feature type="site" description="Important for substrate specificity" evidence="4">
    <location>
        <position position="156"/>
    </location>
</feature>
<evidence type="ECO:0000256" key="2">
    <source>
        <dbReference type="ARBA" id="ARBA00022801"/>
    </source>
</evidence>
<dbReference type="CDD" id="cd00555">
    <property type="entry name" value="Maf"/>
    <property type="match status" value="1"/>
</dbReference>
<comment type="catalytic activity">
    <reaction evidence="4">
        <text>dTTP + H2O = dTMP + diphosphate + H(+)</text>
        <dbReference type="Rhea" id="RHEA:28534"/>
        <dbReference type="ChEBI" id="CHEBI:15377"/>
        <dbReference type="ChEBI" id="CHEBI:15378"/>
        <dbReference type="ChEBI" id="CHEBI:33019"/>
        <dbReference type="ChEBI" id="CHEBI:37568"/>
        <dbReference type="ChEBI" id="CHEBI:63528"/>
        <dbReference type="EC" id="3.6.1.9"/>
    </reaction>
</comment>
<dbReference type="STRING" id="64969.SAMN02745127_00235"/>
<evidence type="ECO:0000313" key="5">
    <source>
        <dbReference type="EMBL" id="OPX54957.1"/>
    </source>
</evidence>
<evidence type="ECO:0000256" key="4">
    <source>
        <dbReference type="HAMAP-Rule" id="MF_00528"/>
    </source>
</evidence>
<reference evidence="5 6" key="1">
    <citation type="submission" date="2017-01" db="EMBL/GenBank/DDBJ databases">
        <title>Genome Sequencing of a Marine Spirillum, Oceanospirillum multiglobuliferum ATCC 33336, from Japan.</title>
        <authorList>
            <person name="Carney J.G."/>
            <person name="Trachtenberg A.M."/>
            <person name="Rheaume B.A."/>
            <person name="Linnane J.D."/>
            <person name="Pitts N.L."/>
            <person name="Mykles D.L."/>
            <person name="Maclea K.S."/>
        </authorList>
    </citation>
    <scope>NUCLEOTIDE SEQUENCE [LARGE SCALE GENOMIC DNA]</scope>
    <source>
        <strain evidence="5 6">ATCC 33336</strain>
    </source>
</reference>
<dbReference type="EMBL" id="MTSM01000015">
    <property type="protein sequence ID" value="OPX54957.1"/>
    <property type="molecule type" value="Genomic_DNA"/>
</dbReference>
<comment type="caution">
    <text evidence="4">Lacks conserved residue(s) required for the propagation of feature annotation.</text>
</comment>
<dbReference type="PIRSF" id="PIRSF006305">
    <property type="entry name" value="Maf"/>
    <property type="match status" value="1"/>
</dbReference>
<evidence type="ECO:0000256" key="1">
    <source>
        <dbReference type="ARBA" id="ARBA00001968"/>
    </source>
</evidence>
<dbReference type="RefSeq" id="WP_078743843.1">
    <property type="nucleotide sequence ID" value="NZ_FUXG01000001.1"/>
</dbReference>
<keyword evidence="3 4" id="KW-0546">Nucleotide metabolism</keyword>
<dbReference type="GO" id="GO:0009117">
    <property type="term" value="P:nucleotide metabolic process"/>
    <property type="evidence" value="ECO:0007669"/>
    <property type="project" value="UniProtKB-KW"/>
</dbReference>
<dbReference type="PANTHER" id="PTHR43213:SF5">
    <property type="entry name" value="BIFUNCTIONAL DTTP_UTP PYROPHOSPHATASE_METHYLTRANSFERASE PROTEIN-RELATED"/>
    <property type="match status" value="1"/>
</dbReference>
<dbReference type="GO" id="GO:0005737">
    <property type="term" value="C:cytoplasm"/>
    <property type="evidence" value="ECO:0007669"/>
    <property type="project" value="UniProtKB-SubCell"/>
</dbReference>
<comment type="catalytic activity">
    <reaction evidence="4">
        <text>UTP + H2O = UMP + diphosphate + H(+)</text>
        <dbReference type="Rhea" id="RHEA:29395"/>
        <dbReference type="ChEBI" id="CHEBI:15377"/>
        <dbReference type="ChEBI" id="CHEBI:15378"/>
        <dbReference type="ChEBI" id="CHEBI:33019"/>
        <dbReference type="ChEBI" id="CHEBI:46398"/>
        <dbReference type="ChEBI" id="CHEBI:57865"/>
        <dbReference type="EC" id="3.6.1.9"/>
    </reaction>
</comment>
<keyword evidence="6" id="KW-1185">Reference proteome</keyword>
<dbReference type="OrthoDB" id="9807767at2"/>
<comment type="caution">
    <text evidence="5">The sequence shown here is derived from an EMBL/GenBank/DDBJ whole genome shotgun (WGS) entry which is preliminary data.</text>
</comment>
<evidence type="ECO:0000313" key="6">
    <source>
        <dbReference type="Proteomes" id="UP000191418"/>
    </source>
</evidence>
<dbReference type="Pfam" id="PF02545">
    <property type="entry name" value="Maf"/>
    <property type="match status" value="1"/>
</dbReference>
<dbReference type="GO" id="GO:0036218">
    <property type="term" value="F:dTTP diphosphatase activity"/>
    <property type="evidence" value="ECO:0007669"/>
    <property type="project" value="RHEA"/>
</dbReference>
<comment type="function">
    <text evidence="4">Nucleoside triphosphate pyrophosphatase that hydrolyzes dTTP and UTP. May have a dual role in cell division arrest and in preventing the incorporation of modified nucleotides into cellular nucleic acids.</text>
</comment>
<comment type="subcellular location">
    <subcellularLocation>
        <location evidence="4">Cytoplasm</location>
    </subcellularLocation>
</comment>
<comment type="similarity">
    <text evidence="4">Belongs to the Maf family. YhdE subfamily.</text>
</comment>
<dbReference type="InterPro" id="IPR003697">
    <property type="entry name" value="Maf-like"/>
</dbReference>
<dbReference type="GO" id="GO:0036221">
    <property type="term" value="F:UTP diphosphatase activity"/>
    <property type="evidence" value="ECO:0007669"/>
    <property type="project" value="RHEA"/>
</dbReference>
<dbReference type="Proteomes" id="UP000191418">
    <property type="component" value="Unassembled WGS sequence"/>
</dbReference>
<dbReference type="AlphaFoldDB" id="A0A1T4KUZ5"/>
<name>A0A1T4KUZ5_9GAMM</name>
<dbReference type="HAMAP" id="MF_00528">
    <property type="entry name" value="Maf"/>
    <property type="match status" value="1"/>
</dbReference>
<organism evidence="5 6">
    <name type="scientific">Oceanospirillum multiglobuliferum</name>
    <dbReference type="NCBI Taxonomy" id="64969"/>
    <lineage>
        <taxon>Bacteria</taxon>
        <taxon>Pseudomonadati</taxon>
        <taxon>Pseudomonadota</taxon>
        <taxon>Gammaproteobacteria</taxon>
        <taxon>Oceanospirillales</taxon>
        <taxon>Oceanospirillaceae</taxon>
        <taxon>Oceanospirillum</taxon>
    </lineage>
</organism>
<feature type="site" description="Important for substrate specificity" evidence="4">
    <location>
        <position position="74"/>
    </location>
</feature>
<protein>
    <recommendedName>
        <fullName evidence="4">dTTP/UTP pyrophosphatase</fullName>
        <shortName evidence="4">dTTPase/UTPase</shortName>
        <ecNumber evidence="4">3.6.1.9</ecNumber>
    </recommendedName>
    <alternativeName>
        <fullName evidence="4">Nucleoside triphosphate pyrophosphatase</fullName>
    </alternativeName>
    <alternativeName>
        <fullName evidence="4">Nucleotide pyrophosphatase</fullName>
        <shortName evidence="4">Nucleotide PPase</shortName>
    </alternativeName>
</protein>
<dbReference type="PANTHER" id="PTHR43213">
    <property type="entry name" value="BIFUNCTIONAL DTTP/UTP PYROPHOSPHATASE/METHYLTRANSFERASE PROTEIN-RELATED"/>
    <property type="match status" value="1"/>
</dbReference>
<dbReference type="Gene3D" id="3.90.950.10">
    <property type="match status" value="1"/>
</dbReference>
<dbReference type="InterPro" id="IPR029001">
    <property type="entry name" value="ITPase-like_fam"/>
</dbReference>
<keyword evidence="4" id="KW-0963">Cytoplasm</keyword>
<evidence type="ECO:0000256" key="3">
    <source>
        <dbReference type="ARBA" id="ARBA00023080"/>
    </source>
</evidence>